<comment type="caution">
    <text evidence="1">The sequence shown here is derived from an EMBL/GenBank/DDBJ whole genome shotgun (WGS) entry which is preliminary data.</text>
</comment>
<evidence type="ECO:0000313" key="1">
    <source>
        <dbReference type="EMBL" id="HHE32449.1"/>
    </source>
</evidence>
<dbReference type="EMBL" id="DRSQ01000149">
    <property type="protein sequence ID" value="HHE32449.1"/>
    <property type="molecule type" value="Genomic_DNA"/>
</dbReference>
<sequence>MSERRKQKYSRLLEVWLLHHYWLDDGATLFDNLSDEEQEHHLIDYDITAWIQIKPTEKTKKTLKACGATWCQTKRGFLVAVPDEAVILPETVLEWMLTPASSDFFNYTALTFRPQELHECYTDDKSTRYRFKENVPVFRNLTGASRGSGANKTLFLSSEIGVLKAGDGVEALFEKSGAICQLTADQTGNTPSSQTLDADKSAMPVFANQRDVPDIEPPEGVTDAPAKGILLDDDMPDDLFALIRLTAKRNDDNDFSFIDNDGKPLTKCPVFHLRFKNRHTWWKWIERDSSETFSSEPLPLTFHGNATGTNGKKPSSGMVKADLNEQQAVSRLVSEIFI</sequence>
<protein>
    <submittedName>
        <fullName evidence="1">Uncharacterized protein</fullName>
    </submittedName>
</protein>
<proteinExistence type="predicted"/>
<name>A0A7C5DEP7_9CHLB</name>
<organism evidence="1">
    <name type="scientific">Chlorobaculum parvum</name>
    <dbReference type="NCBI Taxonomy" id="274539"/>
    <lineage>
        <taxon>Bacteria</taxon>
        <taxon>Pseudomonadati</taxon>
        <taxon>Chlorobiota</taxon>
        <taxon>Chlorobiia</taxon>
        <taxon>Chlorobiales</taxon>
        <taxon>Chlorobiaceae</taxon>
        <taxon>Chlorobaculum</taxon>
    </lineage>
</organism>
<accession>A0A7C5DEP7</accession>
<dbReference type="Proteomes" id="UP000886058">
    <property type="component" value="Unassembled WGS sequence"/>
</dbReference>
<dbReference type="AlphaFoldDB" id="A0A7C5DEP7"/>
<reference evidence="1" key="1">
    <citation type="journal article" date="2020" name="mSystems">
        <title>Genome- and Community-Level Interaction Insights into Carbon Utilization and Element Cycling Functions of Hydrothermarchaeota in Hydrothermal Sediment.</title>
        <authorList>
            <person name="Zhou Z."/>
            <person name="Liu Y."/>
            <person name="Xu W."/>
            <person name="Pan J."/>
            <person name="Luo Z.H."/>
            <person name="Li M."/>
        </authorList>
    </citation>
    <scope>NUCLEOTIDE SEQUENCE [LARGE SCALE GENOMIC DNA]</scope>
    <source>
        <strain evidence="1">HyVt-633</strain>
    </source>
</reference>
<gene>
    <name evidence="1" type="ORF">ENL07_07440</name>
</gene>